<dbReference type="InterPro" id="IPR001647">
    <property type="entry name" value="HTH_TetR"/>
</dbReference>
<dbReference type="GO" id="GO:0000976">
    <property type="term" value="F:transcription cis-regulatory region binding"/>
    <property type="evidence" value="ECO:0007669"/>
    <property type="project" value="TreeGrafter"/>
</dbReference>
<dbReference type="KEGG" id="mhos:CXR34_06340"/>
<dbReference type="InterPro" id="IPR009057">
    <property type="entry name" value="Homeodomain-like_sf"/>
</dbReference>
<dbReference type="Pfam" id="PF00440">
    <property type="entry name" value="TetR_N"/>
    <property type="match status" value="1"/>
</dbReference>
<gene>
    <name evidence="4" type="ORF">CXR34_06340</name>
</gene>
<proteinExistence type="predicted"/>
<accession>A0A134DG79</accession>
<evidence type="ECO:0000313" key="4">
    <source>
        <dbReference type="EMBL" id="AUG29126.1"/>
    </source>
</evidence>
<dbReference type="OrthoDB" id="4546168at2"/>
<dbReference type="GO" id="GO:0003700">
    <property type="term" value="F:DNA-binding transcription factor activity"/>
    <property type="evidence" value="ECO:0007669"/>
    <property type="project" value="TreeGrafter"/>
</dbReference>
<evidence type="ECO:0000313" key="5">
    <source>
        <dbReference type="Proteomes" id="UP000233276"/>
    </source>
</evidence>
<evidence type="ECO:0000256" key="1">
    <source>
        <dbReference type="ARBA" id="ARBA00023015"/>
    </source>
</evidence>
<dbReference type="InterPro" id="IPR050109">
    <property type="entry name" value="HTH-type_TetR-like_transc_reg"/>
</dbReference>
<dbReference type="SUPFAM" id="SSF46689">
    <property type="entry name" value="Homeodomain-like"/>
    <property type="match status" value="1"/>
</dbReference>
<sequence>MSPTSPPVGRRERNKQEKLERIMVAAGALFAERGVDDVTTQEIADAADIGTGTLFLYAKTKGELLLLVQNAHYSRALEEGRSAAAATSGAIDGVLALLAPVVACNRTQVDNGRTYLREMIFGDAAEPHHAEALRVVSESEQTLIDLIVTRAGRSEADAAVLARVISSGLVVAMASAPTADTSVDEILAIVRAQVTAILSGVEGETWVPTT</sequence>
<reference evidence="4 5" key="1">
    <citation type="submission" date="2017-12" db="EMBL/GenBank/DDBJ databases">
        <title>Isolation and characterization of estrogens degradatiion strain Microbacterium hominis SJTG1.</title>
        <authorList>
            <person name="Xiong W."/>
            <person name="Yin C."/>
            <person name="Zheng D."/>
            <person name="Liang R."/>
        </authorList>
    </citation>
    <scope>NUCLEOTIDE SEQUENCE [LARGE SCALE GENOMIC DNA]</scope>
    <source>
        <strain evidence="4 5">SJTG1</strain>
    </source>
</reference>
<keyword evidence="1" id="KW-0805">Transcription regulation</keyword>
<organism evidence="4 5">
    <name type="scientific">Microbacterium hominis</name>
    <dbReference type="NCBI Taxonomy" id="162426"/>
    <lineage>
        <taxon>Bacteria</taxon>
        <taxon>Bacillati</taxon>
        <taxon>Actinomycetota</taxon>
        <taxon>Actinomycetes</taxon>
        <taxon>Micrococcales</taxon>
        <taxon>Microbacteriaceae</taxon>
        <taxon>Microbacterium</taxon>
    </lineage>
</organism>
<dbReference type="PANTHER" id="PTHR30055:SF238">
    <property type="entry name" value="MYCOFACTOCIN BIOSYNTHESIS TRANSCRIPTIONAL REGULATOR MFTR-RELATED"/>
    <property type="match status" value="1"/>
</dbReference>
<dbReference type="EMBL" id="CP025299">
    <property type="protein sequence ID" value="AUG29126.1"/>
    <property type="molecule type" value="Genomic_DNA"/>
</dbReference>
<keyword evidence="2" id="KW-0238">DNA-binding</keyword>
<evidence type="ECO:0000256" key="2">
    <source>
        <dbReference type="ARBA" id="ARBA00023125"/>
    </source>
</evidence>
<dbReference type="Gene3D" id="1.10.357.10">
    <property type="entry name" value="Tetracycline Repressor, domain 2"/>
    <property type="match status" value="1"/>
</dbReference>
<name>A0A134DG79_9MICO</name>
<keyword evidence="3" id="KW-0804">Transcription</keyword>
<dbReference type="AlphaFoldDB" id="A0A134DG79"/>
<dbReference type="Proteomes" id="UP000233276">
    <property type="component" value="Chromosome"/>
</dbReference>
<evidence type="ECO:0000256" key="3">
    <source>
        <dbReference type="ARBA" id="ARBA00023163"/>
    </source>
</evidence>
<protein>
    <submittedName>
        <fullName evidence="4">TetR/AcrR family transcriptional regulator</fullName>
    </submittedName>
</protein>
<dbReference type="PROSITE" id="PS50977">
    <property type="entry name" value="HTH_TETR_2"/>
    <property type="match status" value="1"/>
</dbReference>
<dbReference type="PANTHER" id="PTHR30055">
    <property type="entry name" value="HTH-TYPE TRANSCRIPTIONAL REGULATOR RUTR"/>
    <property type="match status" value="1"/>
</dbReference>
<dbReference type="PRINTS" id="PR00455">
    <property type="entry name" value="HTHTETR"/>
</dbReference>
<dbReference type="RefSeq" id="WP_060960042.1">
    <property type="nucleotide sequence ID" value="NZ_CP025299.1"/>
</dbReference>